<name>E6NB34_CALS0</name>
<dbReference type="InterPro" id="IPR052548">
    <property type="entry name" value="Type_VII_TA_antitoxin"/>
</dbReference>
<reference evidence="2" key="1">
    <citation type="journal article" date="2005" name="Environ. Microbiol.">
        <title>Genetic and functional properties of uncultivated thermophilic crenarchaeotes from a subsurface gold mine as revealed by analysis of genome fragments.</title>
        <authorList>
            <person name="Nunoura T."/>
            <person name="Hirayama H."/>
            <person name="Takami H."/>
            <person name="Oida H."/>
            <person name="Nishi S."/>
            <person name="Shimamura S."/>
            <person name="Suzuki Y."/>
            <person name="Inagaki F."/>
            <person name="Takai K."/>
            <person name="Nealson K.H."/>
            <person name="Horikoshi K."/>
        </authorList>
    </citation>
    <scope>NUCLEOTIDE SEQUENCE</scope>
</reference>
<evidence type="ECO:0000259" key="1">
    <source>
        <dbReference type="Pfam" id="PF01909"/>
    </source>
</evidence>
<organism evidence="2">
    <name type="scientific">Caldiarchaeum subterraneum</name>
    <dbReference type="NCBI Taxonomy" id="311458"/>
    <lineage>
        <taxon>Archaea</taxon>
        <taxon>Nitrososphaerota</taxon>
        <taxon>Candidatus Caldarchaeales</taxon>
        <taxon>Candidatus Caldarchaeaceae</taxon>
        <taxon>Candidatus Caldarchaeum</taxon>
    </lineage>
</organism>
<protein>
    <submittedName>
        <fullName evidence="2">DNA polymerase beta domain protein</fullName>
    </submittedName>
</protein>
<dbReference type="InterPro" id="IPR002934">
    <property type="entry name" value="Polymerase_NTP_transf_dom"/>
</dbReference>
<dbReference type="EMBL" id="AP011895">
    <property type="protein sequence ID" value="BAJ49540.1"/>
    <property type="molecule type" value="Genomic_DNA"/>
</dbReference>
<dbReference type="PANTHER" id="PTHR33933">
    <property type="entry name" value="NUCLEOTIDYLTRANSFERASE"/>
    <property type="match status" value="1"/>
</dbReference>
<dbReference type="Pfam" id="PF01909">
    <property type="entry name" value="NTP_transf_2"/>
    <property type="match status" value="1"/>
</dbReference>
<dbReference type="CDD" id="cd05403">
    <property type="entry name" value="NT_KNTase_like"/>
    <property type="match status" value="1"/>
</dbReference>
<dbReference type="Gene3D" id="3.30.460.10">
    <property type="entry name" value="Beta Polymerase, domain 2"/>
    <property type="match status" value="1"/>
</dbReference>
<dbReference type="InterPro" id="IPR043519">
    <property type="entry name" value="NT_sf"/>
</dbReference>
<dbReference type="SUPFAM" id="SSF81301">
    <property type="entry name" value="Nucleotidyltransferase"/>
    <property type="match status" value="1"/>
</dbReference>
<dbReference type="PANTHER" id="PTHR33933:SF1">
    <property type="entry name" value="PROTEIN ADENYLYLTRANSFERASE MNTA-RELATED"/>
    <property type="match status" value="1"/>
</dbReference>
<proteinExistence type="predicted"/>
<dbReference type="AlphaFoldDB" id="E6NB34"/>
<gene>
    <name evidence="2" type="ORF">HGMM_F08G03C40</name>
</gene>
<evidence type="ECO:0000313" key="2">
    <source>
        <dbReference type="EMBL" id="BAJ49540.1"/>
    </source>
</evidence>
<feature type="domain" description="Polymerase nucleotidyl transferase" evidence="1">
    <location>
        <begin position="27"/>
        <end position="77"/>
    </location>
</feature>
<reference evidence="2" key="2">
    <citation type="journal article" date="2011" name="Nucleic Acids Res.">
        <title>Insights into the evolution of Archaea and eukaryotic protein modifier systems revealed by the genome of a novel archaeal group.</title>
        <authorList>
            <person name="Nunoura T."/>
            <person name="Takaki Y."/>
            <person name="Kakuta J."/>
            <person name="Nishi S."/>
            <person name="Sugahara J."/>
            <person name="Kazama H."/>
            <person name="Chee G."/>
            <person name="Hattori M."/>
            <person name="Kanai A."/>
            <person name="Atomi H."/>
            <person name="Takai K."/>
            <person name="Takami H."/>
        </authorList>
    </citation>
    <scope>NUCLEOTIDE SEQUENCE</scope>
</reference>
<sequence>MSYKSELKAAALQRVNEYIDKLVDAGIKPRSVILFGSYAKDSFTEESDIDICVIAENLPEEESARRSLSSHLPHKGVQAISYFPHEFLELLEKLNIMVLEIVEYGLPVIDDSTFAKAKVILERLKSEGVVKPEKDGWRVTKP</sequence>
<accession>E6NB34</accession>
<dbReference type="GO" id="GO:0016779">
    <property type="term" value="F:nucleotidyltransferase activity"/>
    <property type="evidence" value="ECO:0007669"/>
    <property type="project" value="InterPro"/>
</dbReference>